<dbReference type="PANTHER" id="PTHR12357">
    <property type="entry name" value="YTH YT521-B HOMOLOGY DOMAIN-CONTAINING"/>
    <property type="match status" value="1"/>
</dbReference>
<dbReference type="AlphaFoldDB" id="A0A7S1J4M8"/>
<evidence type="ECO:0000313" key="3">
    <source>
        <dbReference type="EMBL" id="CAD9032100.1"/>
    </source>
</evidence>
<dbReference type="EMBL" id="HBGA01116050">
    <property type="protein sequence ID" value="CAD9032100.1"/>
    <property type="molecule type" value="Transcribed_RNA"/>
</dbReference>
<dbReference type="InterPro" id="IPR045168">
    <property type="entry name" value="YTH_prot"/>
</dbReference>
<evidence type="ECO:0000259" key="2">
    <source>
        <dbReference type="PROSITE" id="PS50882"/>
    </source>
</evidence>
<proteinExistence type="predicted"/>
<feature type="compositionally biased region" description="Basic and acidic residues" evidence="1">
    <location>
        <begin position="254"/>
        <end position="263"/>
    </location>
</feature>
<gene>
    <name evidence="3" type="ORF">EGYM00392_LOCUS43242</name>
</gene>
<feature type="compositionally biased region" description="Polar residues" evidence="1">
    <location>
        <begin position="317"/>
        <end position="333"/>
    </location>
</feature>
<dbReference type="CDD" id="cd21134">
    <property type="entry name" value="YTH"/>
    <property type="match status" value="1"/>
</dbReference>
<feature type="compositionally biased region" description="Polar residues" evidence="1">
    <location>
        <begin position="232"/>
        <end position="242"/>
    </location>
</feature>
<protein>
    <recommendedName>
        <fullName evidence="2">YTH domain-containing protein</fullName>
    </recommendedName>
</protein>
<feature type="domain" description="YTH" evidence="2">
    <location>
        <begin position="472"/>
        <end position="605"/>
    </location>
</feature>
<reference evidence="3" key="1">
    <citation type="submission" date="2021-01" db="EMBL/GenBank/DDBJ databases">
        <authorList>
            <person name="Corre E."/>
            <person name="Pelletier E."/>
            <person name="Niang G."/>
            <person name="Scheremetjew M."/>
            <person name="Finn R."/>
            <person name="Kale V."/>
            <person name="Holt S."/>
            <person name="Cochrane G."/>
            <person name="Meng A."/>
            <person name="Brown T."/>
            <person name="Cohen L."/>
        </authorList>
    </citation>
    <scope>NUCLEOTIDE SEQUENCE</scope>
    <source>
        <strain evidence="3">NIES-381</strain>
    </source>
</reference>
<feature type="compositionally biased region" description="Polar residues" evidence="1">
    <location>
        <begin position="207"/>
        <end position="219"/>
    </location>
</feature>
<name>A0A7S1J4M8_9EUGL</name>
<feature type="region of interest" description="Disordered" evidence="1">
    <location>
        <begin position="51"/>
        <end position="219"/>
    </location>
</feature>
<dbReference type="InterPro" id="IPR007275">
    <property type="entry name" value="YTH_domain"/>
</dbReference>
<accession>A0A7S1J4M8</accession>
<dbReference type="Gene3D" id="3.10.590.10">
    <property type="entry name" value="ph1033 like domains"/>
    <property type="match status" value="1"/>
</dbReference>
<sequence>MSSRGFNVPDEGDPTFQRVRDDFQKAFTLTAFDLPDFPIPAFDEDEDFEFRNAARNTSSPQSEGRAHHGYVPEALRYQTAGSVDAPQRQFGPHLGSASYQPNGSTVDMVPRQPPNTAWNSLPPQPQPNQRLVSSEVTFQPNRAPQQVTSQRPNNGPTFANGTPHLTPLSNQVYSPSEPTQQRLGTGGPTFAPTYTEEASKRTYVPSHATSFSPNQATPYSPIQATTCPAVSYSPHQGTTQQLGEGAASFARSSVHVEAEKRMPSDPTLNGEPHRAVADKLTGPTFVPPPSHSQPSKPKPREADNVLRFFPGIGGSGASVSSQTMLHPKNTSPSHGREEESSSYGVVPLDAPPKAIKDGFSGDRDRDLAALIGIVNKGKQDEKEVSAPSEATSNDSIMKWFGAQSKPQDGPVVRIEPDPYACGGPPWTHDDGPDEAWVDEAPDYMKMRRRGPPPPLPPSLQKVNQHIPIPYEARYFVIKSNTESDVVQSLCNGIWASTQHGNLRLGGAWETHGRRGGVYLFFSVNRTGHFCGVARMTTQVDATRKFGCWEEDGRWGGAFEVEWLFVKDVPSMVLKNFTMSNGAPVTRSRDAREIPPSQGGHLMKFFRDFNPQTSMLERL</sequence>
<dbReference type="PROSITE" id="PS50882">
    <property type="entry name" value="YTH"/>
    <property type="match status" value="1"/>
</dbReference>
<evidence type="ECO:0000256" key="1">
    <source>
        <dbReference type="SAM" id="MobiDB-lite"/>
    </source>
</evidence>
<feature type="region of interest" description="Disordered" evidence="1">
    <location>
        <begin position="232"/>
        <end position="349"/>
    </location>
</feature>
<dbReference type="Pfam" id="PF04146">
    <property type="entry name" value="YTH"/>
    <property type="match status" value="1"/>
</dbReference>
<feature type="compositionally biased region" description="Polar residues" evidence="1">
    <location>
        <begin position="114"/>
        <end position="160"/>
    </location>
</feature>
<feature type="compositionally biased region" description="Polar residues" evidence="1">
    <location>
        <begin position="167"/>
        <end position="183"/>
    </location>
</feature>
<organism evidence="3">
    <name type="scientific">Eutreptiella gymnastica</name>
    <dbReference type="NCBI Taxonomy" id="73025"/>
    <lineage>
        <taxon>Eukaryota</taxon>
        <taxon>Discoba</taxon>
        <taxon>Euglenozoa</taxon>
        <taxon>Euglenida</taxon>
        <taxon>Spirocuta</taxon>
        <taxon>Euglenophyceae</taxon>
        <taxon>Eutreptiales</taxon>
        <taxon>Eutreptiaceae</taxon>
        <taxon>Eutreptiella</taxon>
    </lineage>
</organism>
<dbReference type="GO" id="GO:0003729">
    <property type="term" value="F:mRNA binding"/>
    <property type="evidence" value="ECO:0007669"/>
    <property type="project" value="TreeGrafter"/>
</dbReference>